<feature type="binding site" evidence="3">
    <location>
        <position position="151"/>
    </location>
    <ligand>
        <name>a divalent metal cation</name>
        <dbReference type="ChEBI" id="CHEBI:60240"/>
    </ligand>
</feature>
<dbReference type="OrthoDB" id="2633250at2"/>
<keyword evidence="3" id="KW-0862">Zinc</keyword>
<dbReference type="Proteomes" id="UP000272400">
    <property type="component" value="Unassembled WGS sequence"/>
</dbReference>
<proteinExistence type="inferred from homology"/>
<protein>
    <submittedName>
        <fullName evidence="5">Sugar lactone lactonase YvrE</fullName>
    </submittedName>
</protein>
<dbReference type="AlphaFoldDB" id="A0A3N1D124"/>
<accession>A0A3N1D124</accession>
<comment type="cofactor">
    <cofactor evidence="3">
        <name>Zn(2+)</name>
        <dbReference type="ChEBI" id="CHEBI:29105"/>
    </cofactor>
    <text evidence="3">Binds 1 divalent metal cation per subunit.</text>
</comment>
<evidence type="ECO:0000256" key="1">
    <source>
        <dbReference type="ARBA" id="ARBA00008853"/>
    </source>
</evidence>
<feature type="active site" description="Proton donor/acceptor" evidence="2">
    <location>
        <position position="201"/>
    </location>
</feature>
<gene>
    <name evidence="5" type="ORF">EDD29_4827</name>
</gene>
<dbReference type="PANTHER" id="PTHR10907:SF47">
    <property type="entry name" value="REGUCALCIN"/>
    <property type="match status" value="1"/>
</dbReference>
<dbReference type="SUPFAM" id="SSF63829">
    <property type="entry name" value="Calcium-dependent phosphotriesterase"/>
    <property type="match status" value="1"/>
</dbReference>
<evidence type="ECO:0000256" key="3">
    <source>
        <dbReference type="PIRSR" id="PIRSR605511-2"/>
    </source>
</evidence>
<name>A0A3N1D124_9ACTN</name>
<dbReference type="InterPro" id="IPR005511">
    <property type="entry name" value="SMP-30"/>
</dbReference>
<evidence type="ECO:0000256" key="2">
    <source>
        <dbReference type="PIRSR" id="PIRSR605511-1"/>
    </source>
</evidence>
<dbReference type="GO" id="GO:0019853">
    <property type="term" value="P:L-ascorbic acid biosynthetic process"/>
    <property type="evidence" value="ECO:0007669"/>
    <property type="project" value="TreeGrafter"/>
</dbReference>
<dbReference type="Gene3D" id="2.120.10.30">
    <property type="entry name" value="TolB, C-terminal domain"/>
    <property type="match status" value="1"/>
</dbReference>
<feature type="binding site" evidence="3">
    <location>
        <position position="122"/>
    </location>
    <ligand>
        <name>substrate</name>
    </ligand>
</feature>
<sequence length="294" mass="30467">MPVLHAPAAPVLAAGCALGEGPAWDDATGELHWADIPSGRLHRYHPPTGKARHRDFGHTVSAVLPRAGGGHAVAARHGLLVLDGEGRTERTVAVPGEPEGNRLGDAGVDPAGRLWFGTLDLDMLPGRGALYRLDPGAEAPRRILSATSVANGLGWSPDGARMYFIDSATRRVDVLDYDPATGEATGRRPWATVEDEAGVPDGLAVDAEGGVWVALWRGGQVRRYGPDGTHDMTLPLPVSQVTSCAFGGPGLGLLYVTTGRVGMSDRRLAAEPAAGAVFAADVGVPGLPVPPCAV</sequence>
<feature type="binding site" evidence="3">
    <location>
        <position position="201"/>
    </location>
    <ligand>
        <name>a divalent metal cation</name>
        <dbReference type="ChEBI" id="CHEBI:60240"/>
    </ligand>
</feature>
<dbReference type="PANTHER" id="PTHR10907">
    <property type="entry name" value="REGUCALCIN"/>
    <property type="match status" value="1"/>
</dbReference>
<dbReference type="EMBL" id="RJKE01000001">
    <property type="protein sequence ID" value="ROO87233.1"/>
    <property type="molecule type" value="Genomic_DNA"/>
</dbReference>
<dbReference type="InterPro" id="IPR011042">
    <property type="entry name" value="6-blade_b-propeller_TolB-like"/>
</dbReference>
<dbReference type="Pfam" id="PF08450">
    <property type="entry name" value="SGL"/>
    <property type="match status" value="1"/>
</dbReference>
<feature type="binding site" evidence="3">
    <location>
        <position position="102"/>
    </location>
    <ligand>
        <name>substrate</name>
    </ligand>
</feature>
<evidence type="ECO:0000259" key="4">
    <source>
        <dbReference type="Pfam" id="PF08450"/>
    </source>
</evidence>
<dbReference type="GO" id="GO:0005509">
    <property type="term" value="F:calcium ion binding"/>
    <property type="evidence" value="ECO:0007669"/>
    <property type="project" value="TreeGrafter"/>
</dbReference>
<organism evidence="5 6">
    <name type="scientific">Actinocorallia herbida</name>
    <dbReference type="NCBI Taxonomy" id="58109"/>
    <lineage>
        <taxon>Bacteria</taxon>
        <taxon>Bacillati</taxon>
        <taxon>Actinomycetota</taxon>
        <taxon>Actinomycetes</taxon>
        <taxon>Streptosporangiales</taxon>
        <taxon>Thermomonosporaceae</taxon>
        <taxon>Actinocorallia</taxon>
    </lineage>
</organism>
<feature type="domain" description="SMP-30/Gluconolactonase/LRE-like region" evidence="4">
    <location>
        <begin position="18"/>
        <end position="259"/>
    </location>
</feature>
<dbReference type="InterPro" id="IPR013658">
    <property type="entry name" value="SGL"/>
</dbReference>
<keyword evidence="3" id="KW-0479">Metal-binding</keyword>
<keyword evidence="6" id="KW-1185">Reference proteome</keyword>
<evidence type="ECO:0000313" key="5">
    <source>
        <dbReference type="EMBL" id="ROO87233.1"/>
    </source>
</evidence>
<feature type="binding site" evidence="3">
    <location>
        <position position="20"/>
    </location>
    <ligand>
        <name>a divalent metal cation</name>
        <dbReference type="ChEBI" id="CHEBI:60240"/>
    </ligand>
</feature>
<reference evidence="5 6" key="1">
    <citation type="submission" date="2018-11" db="EMBL/GenBank/DDBJ databases">
        <title>Sequencing the genomes of 1000 actinobacteria strains.</title>
        <authorList>
            <person name="Klenk H.-P."/>
        </authorList>
    </citation>
    <scope>NUCLEOTIDE SEQUENCE [LARGE SCALE GENOMIC DNA]</scope>
    <source>
        <strain evidence="5 6">DSM 44254</strain>
    </source>
</reference>
<comment type="caution">
    <text evidence="5">The sequence shown here is derived from an EMBL/GenBank/DDBJ whole genome shotgun (WGS) entry which is preliminary data.</text>
</comment>
<comment type="similarity">
    <text evidence="1">Belongs to the SMP-30/CGR1 family.</text>
</comment>
<dbReference type="RefSeq" id="WP_123666540.1">
    <property type="nucleotide sequence ID" value="NZ_RJKE01000001.1"/>
</dbReference>
<dbReference type="PRINTS" id="PR01790">
    <property type="entry name" value="SMP30FAMILY"/>
</dbReference>
<dbReference type="GO" id="GO:0004341">
    <property type="term" value="F:gluconolactonase activity"/>
    <property type="evidence" value="ECO:0007669"/>
    <property type="project" value="TreeGrafter"/>
</dbReference>
<evidence type="ECO:0000313" key="6">
    <source>
        <dbReference type="Proteomes" id="UP000272400"/>
    </source>
</evidence>